<evidence type="ECO:0000256" key="4">
    <source>
        <dbReference type="ARBA" id="ARBA00022553"/>
    </source>
</evidence>
<dbReference type="SMART" id="SM00862">
    <property type="entry name" value="Trans_reg_C"/>
    <property type="match status" value="1"/>
</dbReference>
<feature type="domain" description="Response regulatory" evidence="16">
    <location>
        <begin position="3"/>
        <end position="117"/>
    </location>
</feature>
<dbReference type="SUPFAM" id="SSF46894">
    <property type="entry name" value="C-terminal effector domain of the bipartite response regulators"/>
    <property type="match status" value="1"/>
</dbReference>
<dbReference type="PROSITE" id="PS51755">
    <property type="entry name" value="OMPR_PHOB"/>
    <property type="match status" value="1"/>
</dbReference>
<dbReference type="GO" id="GO:0000156">
    <property type="term" value="F:phosphorelay response regulator activity"/>
    <property type="evidence" value="ECO:0007669"/>
    <property type="project" value="TreeGrafter"/>
</dbReference>
<keyword evidence="4 14" id="KW-0597">Phosphoprotein</keyword>
<dbReference type="SUPFAM" id="SSF52172">
    <property type="entry name" value="CheY-like"/>
    <property type="match status" value="1"/>
</dbReference>
<feature type="domain" description="OmpR/PhoB-type" evidence="17">
    <location>
        <begin position="125"/>
        <end position="223"/>
    </location>
</feature>
<dbReference type="InterPro" id="IPR036388">
    <property type="entry name" value="WH-like_DNA-bd_sf"/>
</dbReference>
<proteinExistence type="predicted"/>
<evidence type="ECO:0000256" key="8">
    <source>
        <dbReference type="ARBA" id="ARBA00023125"/>
    </source>
</evidence>
<dbReference type="CDD" id="cd17574">
    <property type="entry name" value="REC_OmpR"/>
    <property type="match status" value="1"/>
</dbReference>
<accession>A0A011UYM9</accession>
<dbReference type="OrthoDB" id="9790442at2"/>
<dbReference type="EMBL" id="JEOB01000003">
    <property type="protein sequence ID" value="EXM38788.1"/>
    <property type="molecule type" value="Genomic_DNA"/>
</dbReference>
<dbReference type="GO" id="GO:0032993">
    <property type="term" value="C:protein-DNA complex"/>
    <property type="evidence" value="ECO:0007669"/>
    <property type="project" value="TreeGrafter"/>
</dbReference>
<evidence type="ECO:0000256" key="10">
    <source>
        <dbReference type="ARBA" id="ARBA00023163"/>
    </source>
</evidence>
<dbReference type="InterPro" id="IPR011006">
    <property type="entry name" value="CheY-like_superfamily"/>
</dbReference>
<dbReference type="SMART" id="SM00448">
    <property type="entry name" value="REC"/>
    <property type="match status" value="1"/>
</dbReference>
<keyword evidence="8 15" id="KW-0238">DNA-binding</keyword>
<evidence type="ECO:0000256" key="11">
    <source>
        <dbReference type="ARBA" id="ARBA00024867"/>
    </source>
</evidence>
<dbReference type="PATRIC" id="fig|1341156.4.peg.2049"/>
<comment type="subcellular location">
    <subcellularLocation>
        <location evidence="1">Cytoplasm</location>
    </subcellularLocation>
</comment>
<organism evidence="18 20">
    <name type="scientific">Ruminococcus albus SY3</name>
    <dbReference type="NCBI Taxonomy" id="1341156"/>
    <lineage>
        <taxon>Bacteria</taxon>
        <taxon>Bacillati</taxon>
        <taxon>Bacillota</taxon>
        <taxon>Clostridia</taxon>
        <taxon>Eubacteriales</taxon>
        <taxon>Oscillospiraceae</taxon>
        <taxon>Ruminococcus</taxon>
    </lineage>
</organism>
<evidence type="ECO:0000256" key="3">
    <source>
        <dbReference type="ARBA" id="ARBA00022490"/>
    </source>
</evidence>
<evidence type="ECO:0000256" key="9">
    <source>
        <dbReference type="ARBA" id="ARBA00023159"/>
    </source>
</evidence>
<dbReference type="GO" id="GO:0005829">
    <property type="term" value="C:cytosol"/>
    <property type="evidence" value="ECO:0007669"/>
    <property type="project" value="TreeGrafter"/>
</dbReference>
<evidence type="ECO:0000256" key="15">
    <source>
        <dbReference type="PROSITE-ProRule" id="PRU01091"/>
    </source>
</evidence>
<keyword evidence="20" id="KW-1185">Reference proteome</keyword>
<dbReference type="Proteomes" id="UP000021369">
    <property type="component" value="Unassembled WGS sequence"/>
</dbReference>
<evidence type="ECO:0000256" key="7">
    <source>
        <dbReference type="ARBA" id="ARBA00023026"/>
    </source>
</evidence>
<keyword evidence="6" id="KW-0805">Transcription regulation</keyword>
<evidence type="ECO:0000256" key="2">
    <source>
        <dbReference type="ARBA" id="ARBA00018672"/>
    </source>
</evidence>
<evidence type="ECO:0000256" key="5">
    <source>
        <dbReference type="ARBA" id="ARBA00023012"/>
    </source>
</evidence>
<reference evidence="18 20" key="1">
    <citation type="submission" date="2013-06" db="EMBL/GenBank/DDBJ databases">
        <title>Rumen cellulosomics: divergent fiber-degrading strategies revealed by comparative genome-wide analysis of six Ruminococcal strains.</title>
        <authorList>
            <person name="Dassa B."/>
            <person name="Borovok I."/>
            <person name="Lamed R."/>
            <person name="Flint H."/>
            <person name="Yeoman C.J."/>
            <person name="White B."/>
            <person name="Bayer E.A."/>
        </authorList>
    </citation>
    <scope>NUCLEOTIDE SEQUENCE [LARGE SCALE GENOMIC DNA]</scope>
    <source>
        <strain evidence="18 20">SY3</strain>
    </source>
</reference>
<evidence type="ECO:0000256" key="6">
    <source>
        <dbReference type="ARBA" id="ARBA00023015"/>
    </source>
</evidence>
<feature type="modified residue" description="4-aspartylphosphate" evidence="14">
    <location>
        <position position="52"/>
    </location>
</feature>
<keyword evidence="7" id="KW-0843">Virulence</keyword>
<dbReference type="PANTHER" id="PTHR48111">
    <property type="entry name" value="REGULATOR OF RPOS"/>
    <property type="match status" value="1"/>
</dbReference>
<keyword evidence="3" id="KW-0963">Cytoplasm</keyword>
<comment type="function">
    <text evidence="12">Member of the two-component regulatory system HssS/HssR involved in intracellular heme homeostasis and tempering of staphylococcal virulence. Phosphorylated HssR binds to a direct repeat sequence within hrtAB promoter and activates the expression of hrtAB, an efflux pump, in response to extracellular heme, hemin, hemoglobin or blood.</text>
</comment>
<dbReference type="PANTHER" id="PTHR48111:SF49">
    <property type="entry name" value="HEME RESPONSE REGULATOR HSSR"/>
    <property type="match status" value="1"/>
</dbReference>
<keyword evidence="5" id="KW-0902">Two-component regulatory system</keyword>
<comment type="caution">
    <text evidence="18">The sequence shown here is derived from an EMBL/GenBank/DDBJ whole genome shotgun (WGS) entry which is preliminary data.</text>
</comment>
<dbReference type="GO" id="GO:0006355">
    <property type="term" value="P:regulation of DNA-templated transcription"/>
    <property type="evidence" value="ECO:0007669"/>
    <property type="project" value="InterPro"/>
</dbReference>
<evidence type="ECO:0000256" key="13">
    <source>
        <dbReference type="ARBA" id="ARBA00039976"/>
    </source>
</evidence>
<dbReference type="Gene3D" id="3.40.50.2300">
    <property type="match status" value="1"/>
</dbReference>
<dbReference type="RefSeq" id="WP_037287965.1">
    <property type="nucleotide sequence ID" value="NZ_JEOB01000003.1"/>
</dbReference>
<keyword evidence="9" id="KW-0010">Activator</keyword>
<dbReference type="PROSITE" id="PS50110">
    <property type="entry name" value="RESPONSE_REGULATORY"/>
    <property type="match status" value="1"/>
</dbReference>
<evidence type="ECO:0000256" key="12">
    <source>
        <dbReference type="ARBA" id="ARBA00037471"/>
    </source>
</evidence>
<dbReference type="Pfam" id="PF00072">
    <property type="entry name" value="Response_reg"/>
    <property type="match status" value="1"/>
</dbReference>
<dbReference type="GO" id="GO:0000976">
    <property type="term" value="F:transcription cis-regulatory region binding"/>
    <property type="evidence" value="ECO:0007669"/>
    <property type="project" value="TreeGrafter"/>
</dbReference>
<dbReference type="InterPro" id="IPR001789">
    <property type="entry name" value="Sig_transdc_resp-reg_receiver"/>
</dbReference>
<comment type="function">
    <text evidence="11">May play the central regulatory role in sporulation. It may be an element of the effector pathway responsible for the activation of sporulation genes in response to nutritional stress. Spo0A may act in concert with spo0H (a sigma factor) to control the expression of some genes that are critical to the sporulation process.</text>
</comment>
<evidence type="ECO:0000313" key="18">
    <source>
        <dbReference type="EMBL" id="EXM38317.1"/>
    </source>
</evidence>
<gene>
    <name evidence="19" type="ORF">RASY3_10525</name>
    <name evidence="18" type="ORF">RASY3_19215</name>
</gene>
<evidence type="ECO:0000259" key="17">
    <source>
        <dbReference type="PROSITE" id="PS51755"/>
    </source>
</evidence>
<dbReference type="InterPro" id="IPR001867">
    <property type="entry name" value="OmpR/PhoB-type_DNA-bd"/>
</dbReference>
<dbReference type="InterPro" id="IPR039420">
    <property type="entry name" value="WalR-like"/>
</dbReference>
<evidence type="ECO:0000256" key="1">
    <source>
        <dbReference type="ARBA" id="ARBA00004496"/>
    </source>
</evidence>
<feature type="DNA-binding region" description="OmpR/PhoB-type" evidence="15">
    <location>
        <begin position="125"/>
        <end position="223"/>
    </location>
</feature>
<evidence type="ECO:0000256" key="14">
    <source>
        <dbReference type="PROSITE-ProRule" id="PRU00169"/>
    </source>
</evidence>
<dbReference type="Gene3D" id="1.10.10.10">
    <property type="entry name" value="Winged helix-like DNA-binding domain superfamily/Winged helix DNA-binding domain"/>
    <property type="match status" value="1"/>
</dbReference>
<dbReference type="Pfam" id="PF00486">
    <property type="entry name" value="Trans_reg_C"/>
    <property type="match status" value="1"/>
</dbReference>
<dbReference type="FunFam" id="3.40.50.2300:FF:000001">
    <property type="entry name" value="DNA-binding response regulator PhoB"/>
    <property type="match status" value="1"/>
</dbReference>
<dbReference type="CDD" id="cd00383">
    <property type="entry name" value="trans_reg_C"/>
    <property type="match status" value="1"/>
</dbReference>
<evidence type="ECO:0000313" key="20">
    <source>
        <dbReference type="Proteomes" id="UP000021369"/>
    </source>
</evidence>
<dbReference type="AlphaFoldDB" id="A0A011UYM9"/>
<evidence type="ECO:0000313" key="19">
    <source>
        <dbReference type="EMBL" id="EXM38788.1"/>
    </source>
</evidence>
<name>A0A011UYM9_RUMAL</name>
<protein>
    <recommendedName>
        <fullName evidence="13">Heme response regulator HssR</fullName>
    </recommendedName>
    <alternativeName>
        <fullName evidence="2">Stage 0 sporulation protein A homolog</fullName>
    </alternativeName>
</protein>
<dbReference type="InterPro" id="IPR016032">
    <property type="entry name" value="Sig_transdc_resp-reg_C-effctor"/>
</dbReference>
<sequence length="224" mass="25520">MFQILVVEDDASLRRLMSAALKQNGYQPFTACDGIEALDMLEKTNIDLIISDIMMPNMDGYELTRQLRSANFQMPIIMVTAKESFEDKKVGFDAGTDDYMVKPIDINEMILRVGALLKRSKLASEHTMTVGNCVLDYDAQTVAFDGQPGETIPQMEFKLLFKLLSYPNKIFTRRQLLDELWGMDKDVDERTVDVHIKRLRERYGTAEAFSIVTVRGLGYKAVKQ</sequence>
<keyword evidence="10" id="KW-0804">Transcription</keyword>
<dbReference type="EMBL" id="JEOB01000004">
    <property type="protein sequence ID" value="EXM38317.1"/>
    <property type="molecule type" value="Genomic_DNA"/>
</dbReference>
<evidence type="ECO:0000259" key="16">
    <source>
        <dbReference type="PROSITE" id="PS50110"/>
    </source>
</evidence>